<evidence type="ECO:0000313" key="8">
    <source>
        <dbReference type="Ensembl" id="ENSLLEP00000017209.1"/>
    </source>
</evidence>
<dbReference type="InterPro" id="IPR001452">
    <property type="entry name" value="SH3_domain"/>
</dbReference>
<keyword evidence="2" id="KW-0344">Guanine-nucleotide releasing factor</keyword>
<evidence type="ECO:0000256" key="2">
    <source>
        <dbReference type="ARBA" id="ARBA00022658"/>
    </source>
</evidence>
<dbReference type="SMART" id="SM00326">
    <property type="entry name" value="SH3"/>
    <property type="match status" value="2"/>
</dbReference>
<dbReference type="SUPFAM" id="SSF48065">
    <property type="entry name" value="DBL homology domain (DH-domain)"/>
    <property type="match status" value="1"/>
</dbReference>
<dbReference type="Proteomes" id="UP000694569">
    <property type="component" value="Unplaced"/>
</dbReference>
<evidence type="ECO:0000259" key="7">
    <source>
        <dbReference type="PROSITE" id="PS51021"/>
    </source>
</evidence>
<dbReference type="SUPFAM" id="SSF103657">
    <property type="entry name" value="BAR/IMD domain-like"/>
    <property type="match status" value="1"/>
</dbReference>
<dbReference type="Gene3D" id="1.20.1270.60">
    <property type="entry name" value="Arfaptin homology (AH) domain/BAR domain"/>
    <property type="match status" value="1"/>
</dbReference>
<feature type="region of interest" description="Disordered" evidence="4">
    <location>
        <begin position="59"/>
        <end position="159"/>
    </location>
</feature>
<sequence length="867" mass="98676">MAAIRRLSFQKLLTKARSSDCKEESSKKTVTSPRKIDIVHLTGDTNSLQNCCPSSGEFDDYQAHESSASSYNDSESTSANWRPPAQDIVNNLHTSMNNSSQKSLASSTGSYPSWRNSTVVHPPAQQSSSQSHDVKETKEHINESCSDDDDNDDDFTSFFIQPEDLGENNEYLASGAPPIPFEYDTVYGLPHENVSGREVPSYDQAGGFANSDHPAVLEFINTEKTYVKSLQFIVSSIRDNLNKVPEVDVNILFSNIDEVHQVANSFLTELNQTDSGGENLLIHIGDLFQQYRWDMEEVYSRYCWGYDRALVLLKQYKETHIPVYESIQQALMTASAPSTQYSDITYYLVKPVQRVTKYPLLLKRILEIKSLSKEAHNELEGAFQAALRMNEGINEKKRRKELAVRYVQGDQRTIKEKVSNVNKHTITKKMMRISQHAKLQTGMIPKREDKEFDGLVKHFHYLTLMVSQLQQNVVSYVQNLEQFLLRPPDTSCMEEEPEETQHKPSFSQELHQNIYSVFKRRLQLLVLQPLSNLSECLKGPNNLIRKRIDKLLDYENLEEKYSDRTGTGKMSLEEEEIVKTYKAIHELLLSELPHCISVSKKLLCHLLLSYIKIHQELTDQGLHVAEAEASRLEHTALPTVGFMKWVGDCMTLSDVQLESFIKTFSELMPPPPAQDQSPVQDRQFQLLLRRYEPDKIYQVMQNISGSKTLDLMLNRGDFVAVLQFSDTKGNKSRWLVDTGGVRGYAPCNKLQSYNMVTARKNSLDSLAPVQNFTENRRHSSTARECPYPAVPKPAQTFQDIAMYAFTARSNHEVSLKQGEPVIILEPHDKRGSPDWSLVEVSGQRGYVPSNHLGKMPVQNSSPYGTYR</sequence>
<dbReference type="PANTHER" id="PTHR22834">
    <property type="entry name" value="NUCLEAR FUSION PROTEIN FUS2"/>
    <property type="match status" value="1"/>
</dbReference>
<feature type="compositionally biased region" description="Acidic residues" evidence="4">
    <location>
        <begin position="145"/>
        <end position="155"/>
    </location>
</feature>
<feature type="domain" description="SH3" evidence="5">
    <location>
        <begin position="794"/>
        <end position="857"/>
    </location>
</feature>
<feature type="region of interest" description="Disordered" evidence="4">
    <location>
        <begin position="848"/>
        <end position="867"/>
    </location>
</feature>
<dbReference type="Ensembl" id="ENSLLET00000017861.1">
    <property type="protein sequence ID" value="ENSLLEP00000017209.1"/>
    <property type="gene ID" value="ENSLLEG00000010958.1"/>
</dbReference>
<proteinExistence type="predicted"/>
<reference evidence="8" key="2">
    <citation type="submission" date="2025-09" db="UniProtKB">
        <authorList>
            <consortium name="Ensembl"/>
        </authorList>
    </citation>
    <scope>IDENTIFICATION</scope>
</reference>
<feature type="compositionally biased region" description="Low complexity" evidence="4">
    <location>
        <begin position="66"/>
        <end position="78"/>
    </location>
</feature>
<reference evidence="8" key="1">
    <citation type="submission" date="2025-08" db="UniProtKB">
        <authorList>
            <consortium name="Ensembl"/>
        </authorList>
    </citation>
    <scope>IDENTIFICATION</scope>
</reference>
<feature type="domain" description="BAR" evidence="7">
    <location>
        <begin position="437"/>
        <end position="641"/>
    </location>
</feature>
<evidence type="ECO:0000259" key="6">
    <source>
        <dbReference type="PROSITE" id="PS50010"/>
    </source>
</evidence>
<dbReference type="SMART" id="SM00325">
    <property type="entry name" value="RhoGEF"/>
    <property type="match status" value="1"/>
</dbReference>
<dbReference type="InterPro" id="IPR000219">
    <property type="entry name" value="DH_dom"/>
</dbReference>
<keyword evidence="9" id="KW-1185">Reference proteome</keyword>
<dbReference type="InterPro" id="IPR036028">
    <property type="entry name" value="SH3-like_dom_sf"/>
</dbReference>
<keyword evidence="1 3" id="KW-0728">SH3 domain</keyword>
<gene>
    <name evidence="8" type="primary">ARHGEF37</name>
</gene>
<feature type="compositionally biased region" description="Polar residues" evidence="4">
    <location>
        <begin position="857"/>
        <end position="867"/>
    </location>
</feature>
<dbReference type="AlphaFoldDB" id="A0A8C5MUK3"/>
<evidence type="ECO:0000259" key="5">
    <source>
        <dbReference type="PROSITE" id="PS50002"/>
    </source>
</evidence>
<dbReference type="GO" id="GO:0005085">
    <property type="term" value="F:guanyl-nucleotide exchange factor activity"/>
    <property type="evidence" value="ECO:0007669"/>
    <property type="project" value="UniProtKB-KW"/>
</dbReference>
<dbReference type="InterPro" id="IPR035899">
    <property type="entry name" value="DBL_dom_sf"/>
</dbReference>
<dbReference type="Gene3D" id="1.20.900.10">
    <property type="entry name" value="Dbl homology (DH) domain"/>
    <property type="match status" value="1"/>
</dbReference>
<dbReference type="Gene3D" id="2.30.30.40">
    <property type="entry name" value="SH3 Domains"/>
    <property type="match status" value="2"/>
</dbReference>
<accession>A0A8C5MUK3</accession>
<feature type="domain" description="DH" evidence="6">
    <location>
        <begin position="211"/>
        <end position="396"/>
    </location>
</feature>
<organism evidence="8 9">
    <name type="scientific">Leptobrachium leishanense</name>
    <name type="common">Leishan spiny toad</name>
    <dbReference type="NCBI Taxonomy" id="445787"/>
    <lineage>
        <taxon>Eukaryota</taxon>
        <taxon>Metazoa</taxon>
        <taxon>Chordata</taxon>
        <taxon>Craniata</taxon>
        <taxon>Vertebrata</taxon>
        <taxon>Euteleostomi</taxon>
        <taxon>Amphibia</taxon>
        <taxon>Batrachia</taxon>
        <taxon>Anura</taxon>
        <taxon>Pelobatoidea</taxon>
        <taxon>Megophryidae</taxon>
        <taxon>Leptobrachium</taxon>
    </lineage>
</organism>
<dbReference type="PROSITE" id="PS50002">
    <property type="entry name" value="SH3"/>
    <property type="match status" value="1"/>
</dbReference>
<dbReference type="GO" id="GO:0005737">
    <property type="term" value="C:cytoplasm"/>
    <property type="evidence" value="ECO:0007669"/>
    <property type="project" value="InterPro"/>
</dbReference>
<dbReference type="GeneTree" id="ENSGT00950000183088"/>
<name>A0A8C5MUK3_9ANUR</name>
<dbReference type="Pfam" id="PF07653">
    <property type="entry name" value="SH3_2"/>
    <property type="match status" value="1"/>
</dbReference>
<dbReference type="FunFam" id="2.30.30.40:FF:000177">
    <property type="entry name" value="Rho guanine nucleotide exchange factor (GEF) 37"/>
    <property type="match status" value="1"/>
</dbReference>
<dbReference type="PROSITE" id="PS51021">
    <property type="entry name" value="BAR"/>
    <property type="match status" value="1"/>
</dbReference>
<feature type="compositionally biased region" description="Basic and acidic residues" evidence="4">
    <location>
        <begin position="132"/>
        <end position="142"/>
    </location>
</feature>
<dbReference type="Pfam" id="PF00018">
    <property type="entry name" value="SH3_1"/>
    <property type="match status" value="1"/>
</dbReference>
<feature type="compositionally biased region" description="Polar residues" evidence="4">
    <location>
        <begin position="88"/>
        <end position="119"/>
    </location>
</feature>
<evidence type="ECO:0000256" key="4">
    <source>
        <dbReference type="SAM" id="MobiDB-lite"/>
    </source>
</evidence>
<dbReference type="InterPro" id="IPR004148">
    <property type="entry name" value="BAR_dom"/>
</dbReference>
<evidence type="ECO:0000256" key="1">
    <source>
        <dbReference type="ARBA" id="ARBA00022443"/>
    </source>
</evidence>
<dbReference type="InterPro" id="IPR051492">
    <property type="entry name" value="Dynamin-Rho_GEF"/>
</dbReference>
<protein>
    <submittedName>
        <fullName evidence="8">Rho guanine nucleotide exchange factor 37</fullName>
    </submittedName>
</protein>
<dbReference type="SUPFAM" id="SSF50044">
    <property type="entry name" value="SH3-domain"/>
    <property type="match status" value="2"/>
</dbReference>
<dbReference type="Pfam" id="PF00621">
    <property type="entry name" value="RhoGEF"/>
    <property type="match status" value="1"/>
</dbReference>
<dbReference type="CDD" id="cd00160">
    <property type="entry name" value="RhoGEF"/>
    <property type="match status" value="1"/>
</dbReference>
<evidence type="ECO:0000256" key="3">
    <source>
        <dbReference type="PROSITE-ProRule" id="PRU00192"/>
    </source>
</evidence>
<dbReference type="PANTHER" id="PTHR22834:SF9">
    <property type="entry name" value="RHO GUANINE NUCLEOTIDE EXCHANGE FACTOR 37"/>
    <property type="match status" value="1"/>
</dbReference>
<dbReference type="PROSITE" id="PS50010">
    <property type="entry name" value="DH_2"/>
    <property type="match status" value="1"/>
</dbReference>
<dbReference type="InterPro" id="IPR027267">
    <property type="entry name" value="AH/BAR_dom_sf"/>
</dbReference>
<evidence type="ECO:0000313" key="9">
    <source>
        <dbReference type="Proteomes" id="UP000694569"/>
    </source>
</evidence>
<dbReference type="OrthoDB" id="6244550at2759"/>